<keyword evidence="4 9" id="KW-1134">Transmembrane beta strand</keyword>
<accession>A0ABV9YYE3</accession>
<reference evidence="12" key="1">
    <citation type="journal article" date="2019" name="Int. J. Syst. Evol. Microbiol.">
        <title>The Global Catalogue of Microorganisms (GCM) 10K type strain sequencing project: providing services to taxonomists for standard genome sequencing and annotation.</title>
        <authorList>
            <consortium name="The Broad Institute Genomics Platform"/>
            <consortium name="The Broad Institute Genome Sequencing Center for Infectious Disease"/>
            <person name="Wu L."/>
            <person name="Ma J."/>
        </authorList>
    </citation>
    <scope>NUCLEOTIDE SEQUENCE [LARGE SCALE GENOMIC DNA]</scope>
    <source>
        <strain evidence="12">CGMCC 1.16444</strain>
    </source>
</reference>
<proteinExistence type="inferred from homology"/>
<evidence type="ECO:0000256" key="2">
    <source>
        <dbReference type="ARBA" id="ARBA00009810"/>
    </source>
</evidence>
<evidence type="ECO:0000256" key="9">
    <source>
        <dbReference type="PROSITE-ProRule" id="PRU01360"/>
    </source>
</evidence>
<name>A0ABV9YYE3_9HYPH</name>
<dbReference type="Gene3D" id="3.55.50.30">
    <property type="match status" value="1"/>
</dbReference>
<comment type="similarity">
    <text evidence="2 9">Belongs to the TonB-dependent receptor family.</text>
</comment>
<keyword evidence="6 9" id="KW-0472">Membrane</keyword>
<dbReference type="InterPro" id="IPR037066">
    <property type="entry name" value="Plug_dom_sf"/>
</dbReference>
<dbReference type="InterPro" id="IPR039426">
    <property type="entry name" value="TonB-dep_rcpt-like"/>
</dbReference>
<organism evidence="11 12">
    <name type="scientific">Flaviflagellibacter deserti</name>
    <dbReference type="NCBI Taxonomy" id="2267266"/>
    <lineage>
        <taxon>Bacteria</taxon>
        <taxon>Pseudomonadati</taxon>
        <taxon>Pseudomonadota</taxon>
        <taxon>Alphaproteobacteria</taxon>
        <taxon>Hyphomicrobiales</taxon>
        <taxon>Flaviflagellibacter</taxon>
    </lineage>
</organism>
<dbReference type="PANTHER" id="PTHR30069:SF41">
    <property type="entry name" value="HEME_HEMOPEXIN UTILIZATION PROTEIN C"/>
    <property type="match status" value="1"/>
</dbReference>
<evidence type="ECO:0000256" key="5">
    <source>
        <dbReference type="ARBA" id="ARBA00022692"/>
    </source>
</evidence>
<dbReference type="SUPFAM" id="SSF56935">
    <property type="entry name" value="Porins"/>
    <property type="match status" value="1"/>
</dbReference>
<evidence type="ECO:0000259" key="10">
    <source>
        <dbReference type="SMART" id="SM00965"/>
    </source>
</evidence>
<evidence type="ECO:0000256" key="4">
    <source>
        <dbReference type="ARBA" id="ARBA00022452"/>
    </source>
</evidence>
<evidence type="ECO:0000256" key="6">
    <source>
        <dbReference type="ARBA" id="ARBA00023136"/>
    </source>
</evidence>
<protein>
    <submittedName>
        <fullName evidence="11">TonB-dependent receptor</fullName>
    </submittedName>
</protein>
<dbReference type="Gene3D" id="2.40.170.20">
    <property type="entry name" value="TonB-dependent receptor, beta-barrel domain"/>
    <property type="match status" value="1"/>
</dbReference>
<comment type="caution">
    <text evidence="11">The sequence shown here is derived from an EMBL/GenBank/DDBJ whole genome shotgun (WGS) entry which is preliminary data.</text>
</comment>
<dbReference type="InterPro" id="IPR036942">
    <property type="entry name" value="Beta-barrel_TonB_sf"/>
</dbReference>
<dbReference type="Proteomes" id="UP001595796">
    <property type="component" value="Unassembled WGS sequence"/>
</dbReference>
<dbReference type="PROSITE" id="PS52016">
    <property type="entry name" value="TONB_DEPENDENT_REC_3"/>
    <property type="match status" value="1"/>
</dbReference>
<keyword evidence="12" id="KW-1185">Reference proteome</keyword>
<evidence type="ECO:0000313" key="12">
    <source>
        <dbReference type="Proteomes" id="UP001595796"/>
    </source>
</evidence>
<dbReference type="SMART" id="SM00965">
    <property type="entry name" value="STN"/>
    <property type="match status" value="1"/>
</dbReference>
<gene>
    <name evidence="11" type="ORF">ACFPFW_03850</name>
</gene>
<evidence type="ECO:0000256" key="8">
    <source>
        <dbReference type="ARBA" id="ARBA00023237"/>
    </source>
</evidence>
<evidence type="ECO:0000256" key="7">
    <source>
        <dbReference type="ARBA" id="ARBA00023170"/>
    </source>
</evidence>
<dbReference type="InterPro" id="IPR011662">
    <property type="entry name" value="Secretin/TonB_short_N"/>
</dbReference>
<sequence length="744" mass="79872">MTADGATNTVLAQASQSVQSFNIPSKPLLSALADFTAATGIQVVRPNAERISGNSGAVIGQYPPEAALRGILAGSGLIYQFTGPRTVSVHRAGEPATTFAPVEGQVQLEPIIVQGQGEAVPLGGDFSQIAITSEDLERKNPSDIKQVFRGESGVAVGGSTPMSQKVYVHGVEETNLAVTVDGSRQNNKVFHHNGTNYIDPGILKAVQVDAGVAPADAGPGALAGSIRYETKDARDLLAPGDNFGGFITGQYDTAGDTATTSLSAYGRSEGFEILGYGKFAKGDDYDDGDGNEVPGTSTDFIGGLGKIAYEAESGDRFELSHEQINDDADRPFRANMVFAPPPRPWNPAVRRYVIDRQNTVFSYTDETPEGWWAPKIVLAYSRTDVDVDQFVVGAPSPVYDYTSHGSTDSLNGKFENKFALAFGSVTAGFDFYSDEAKYVDAAYTVSEKADNIGIYSQARLEPWERTRLSFGFRGDQQWFEGLDGSKFDDAGLSGNISGEYDLTSFLTAKVGASHVWAGVPLSENYVMNPLWDYGDGPEPVAADNVVAGLIARHEGFTLEGGVFRTNIDNARVTLFNPAATAALRAFDLETKGFEVGAGYDWNDGFVRVKYANTDAEIDGIVADTYLGNYLTAPVGEIITVQWAHTFAGWGVTVGGDVEIALDYNEFNGILISGDPTENIPGYEVVNLFAQYVPASLPDLTLRAEVNNLFDETYTARGTYGSEYPGVITLREPGRSFVFSAKMQF</sequence>
<keyword evidence="7 11" id="KW-0675">Receptor</keyword>
<evidence type="ECO:0000256" key="3">
    <source>
        <dbReference type="ARBA" id="ARBA00022448"/>
    </source>
</evidence>
<dbReference type="Gene3D" id="2.170.130.10">
    <property type="entry name" value="TonB-dependent receptor, plug domain"/>
    <property type="match status" value="1"/>
</dbReference>
<dbReference type="Pfam" id="PF07715">
    <property type="entry name" value="Plug"/>
    <property type="match status" value="1"/>
</dbReference>
<evidence type="ECO:0000313" key="11">
    <source>
        <dbReference type="EMBL" id="MFC5067147.1"/>
    </source>
</evidence>
<evidence type="ECO:0000256" key="1">
    <source>
        <dbReference type="ARBA" id="ARBA00004571"/>
    </source>
</evidence>
<keyword evidence="5 9" id="KW-0812">Transmembrane</keyword>
<comment type="subcellular location">
    <subcellularLocation>
        <location evidence="1 9">Cell outer membrane</location>
        <topology evidence="1 9">Multi-pass membrane protein</topology>
    </subcellularLocation>
</comment>
<keyword evidence="3 9" id="KW-0813">Transport</keyword>
<dbReference type="EMBL" id="JBHSJF010000003">
    <property type="protein sequence ID" value="MFC5067147.1"/>
    <property type="molecule type" value="Genomic_DNA"/>
</dbReference>
<dbReference type="PANTHER" id="PTHR30069">
    <property type="entry name" value="TONB-DEPENDENT OUTER MEMBRANE RECEPTOR"/>
    <property type="match status" value="1"/>
</dbReference>
<feature type="domain" description="Secretin/TonB short N-terminal" evidence="10">
    <location>
        <begin position="41"/>
        <end position="92"/>
    </location>
</feature>
<dbReference type="RefSeq" id="WP_379769485.1">
    <property type="nucleotide sequence ID" value="NZ_JBHSJF010000003.1"/>
</dbReference>
<keyword evidence="8 9" id="KW-0998">Cell outer membrane</keyword>
<dbReference type="InterPro" id="IPR012910">
    <property type="entry name" value="Plug_dom"/>
</dbReference>